<dbReference type="GO" id="GO:0030572">
    <property type="term" value="F:phosphatidyltransferase activity"/>
    <property type="evidence" value="ECO:0007669"/>
    <property type="project" value="UniProtKB-ARBA"/>
</dbReference>
<gene>
    <name evidence="3" type="ORF">SAMN02745977_02438</name>
</gene>
<feature type="domain" description="PLD phosphodiesterase" evidence="2">
    <location>
        <begin position="161"/>
        <end position="188"/>
    </location>
</feature>
<dbReference type="AlphaFoldDB" id="A0A1H8KSD9"/>
<accession>A0A1H8KSD9</accession>
<feature type="domain" description="PLD phosphodiesterase" evidence="2">
    <location>
        <begin position="409"/>
        <end position="436"/>
    </location>
</feature>
<evidence type="ECO:0000256" key="1">
    <source>
        <dbReference type="SAM" id="MobiDB-lite"/>
    </source>
</evidence>
<protein>
    <submittedName>
        <fullName evidence="3">Phosphatidylserine/phosphatidylglycerophosphate/cardiolipin synthase</fullName>
    </submittedName>
</protein>
<dbReference type="PANTHER" id="PTHR21248">
    <property type="entry name" value="CARDIOLIPIN SYNTHASE"/>
    <property type="match status" value="1"/>
</dbReference>
<feature type="region of interest" description="Disordered" evidence="1">
    <location>
        <begin position="247"/>
        <end position="267"/>
    </location>
</feature>
<dbReference type="STRING" id="1121117.SAMN02745977_02438"/>
<dbReference type="Gene3D" id="3.30.870.10">
    <property type="entry name" value="Endonuclease Chain A"/>
    <property type="match status" value="2"/>
</dbReference>
<reference evidence="3 4" key="1">
    <citation type="submission" date="2016-10" db="EMBL/GenBank/DDBJ databases">
        <authorList>
            <person name="de Groot N.N."/>
        </authorList>
    </citation>
    <scope>NUCLEOTIDE SEQUENCE [LARGE SCALE GENOMIC DNA]</scope>
    <source>
        <strain evidence="3 4">DSM 15123</strain>
    </source>
</reference>
<dbReference type="CDD" id="cd09113">
    <property type="entry name" value="PLDc_ymdC_like_2"/>
    <property type="match status" value="1"/>
</dbReference>
<dbReference type="CDD" id="cd09111">
    <property type="entry name" value="PLDc_ymdC_like_1"/>
    <property type="match status" value="1"/>
</dbReference>
<dbReference type="SMART" id="SM00155">
    <property type="entry name" value="PLDc"/>
    <property type="match status" value="2"/>
</dbReference>
<dbReference type="SUPFAM" id="SSF56024">
    <property type="entry name" value="Phospholipase D/nuclease"/>
    <property type="match status" value="2"/>
</dbReference>
<name>A0A1H8KSD9_9BURK</name>
<dbReference type="InterPro" id="IPR025202">
    <property type="entry name" value="PLD-like_dom"/>
</dbReference>
<dbReference type="EMBL" id="FOCW01000013">
    <property type="protein sequence ID" value="SEN95794.1"/>
    <property type="molecule type" value="Genomic_DNA"/>
</dbReference>
<dbReference type="PROSITE" id="PS50035">
    <property type="entry name" value="PLD"/>
    <property type="match status" value="2"/>
</dbReference>
<dbReference type="InterPro" id="IPR001736">
    <property type="entry name" value="PLipase_D/transphosphatidylase"/>
</dbReference>
<sequence length="518" mass="55794">MLAVVLALAGCGSLPPPGPRTVSQALPAGTVTPLGKVAGALRKQSGSRHDTGFLLLDSADSAFSSRLALTQQASRTLDLQYYAIHNDPGTSVLLAAIREAAARGVRVRILLDDLHTKGEDAEVLQLAFLPNIEMRLFNPLPAGRSLGKLRALSALQDFSRLQHRMHNKLFLADNVAGIVGGRNLGDAYFGQADDSNYIDLDVLAIGGLVPAMSRSFDRYWNHPLAYPVEQLMSSKDLKVMMAVRPGASGARNQRDSADTVGTAEAPKPVPADLPDAMALQQVSWTWAPSALLADAPAKLSPEERDAAGSDQVVSGLLGLMQLSRNAVLIVTPYFVPGPQMMEVFAGLRKRNIRIVVLTNSLASSDAPLAHIGYERYRKDLLKLGVEVYEMRALQPQSTRSAFGSSGKAKQASLHAKLVLVDGNWLGIGSMNLDLRSQLQNSEVAVLIRSRLLGMLIRERVAPILNEGAWRLELTPEGKLLWHAPAGVEPAVRRGEPDASATLQFLLKLAAPFAPDEML</sequence>
<evidence type="ECO:0000259" key="2">
    <source>
        <dbReference type="PROSITE" id="PS50035"/>
    </source>
</evidence>
<evidence type="ECO:0000313" key="4">
    <source>
        <dbReference type="Proteomes" id="UP000199531"/>
    </source>
</evidence>
<dbReference type="GO" id="GO:0032049">
    <property type="term" value="P:cardiolipin biosynthetic process"/>
    <property type="evidence" value="ECO:0007669"/>
    <property type="project" value="UniProtKB-ARBA"/>
</dbReference>
<evidence type="ECO:0000313" key="3">
    <source>
        <dbReference type="EMBL" id="SEN95794.1"/>
    </source>
</evidence>
<dbReference type="Proteomes" id="UP000199531">
    <property type="component" value="Unassembled WGS sequence"/>
</dbReference>
<organism evidence="3 4">
    <name type="scientific">Brachymonas denitrificans DSM 15123</name>
    <dbReference type="NCBI Taxonomy" id="1121117"/>
    <lineage>
        <taxon>Bacteria</taxon>
        <taxon>Pseudomonadati</taxon>
        <taxon>Pseudomonadota</taxon>
        <taxon>Betaproteobacteria</taxon>
        <taxon>Burkholderiales</taxon>
        <taxon>Comamonadaceae</taxon>
        <taxon>Brachymonas</taxon>
    </lineage>
</organism>
<dbReference type="Pfam" id="PF13091">
    <property type="entry name" value="PLDc_2"/>
    <property type="match status" value="2"/>
</dbReference>
<dbReference type="PANTHER" id="PTHR21248:SF12">
    <property type="entry name" value="CARDIOLIPIN SYNTHASE C"/>
    <property type="match status" value="1"/>
</dbReference>
<proteinExistence type="predicted"/>
<keyword evidence="4" id="KW-1185">Reference proteome</keyword>